<dbReference type="Gene3D" id="1.10.287.130">
    <property type="match status" value="1"/>
</dbReference>
<dbReference type="Gene3D" id="3.30.565.10">
    <property type="entry name" value="Histidine kinase-like ATPase, C-terminal domain"/>
    <property type="match status" value="1"/>
</dbReference>
<evidence type="ECO:0000313" key="15">
    <source>
        <dbReference type="EMBL" id="SHK21358.1"/>
    </source>
</evidence>
<dbReference type="Pfam" id="PF02518">
    <property type="entry name" value="HATPase_c"/>
    <property type="match status" value="1"/>
</dbReference>
<dbReference type="SMART" id="SM00091">
    <property type="entry name" value="PAS"/>
    <property type="match status" value="4"/>
</dbReference>
<dbReference type="PROSITE" id="PS50112">
    <property type="entry name" value="PAS"/>
    <property type="match status" value="3"/>
</dbReference>
<dbReference type="SUPFAM" id="SSF52172">
    <property type="entry name" value="CheY-like"/>
    <property type="match status" value="2"/>
</dbReference>
<dbReference type="InterPro" id="IPR036097">
    <property type="entry name" value="HisK_dim/P_sf"/>
</dbReference>
<dbReference type="Gene3D" id="3.40.50.2300">
    <property type="match status" value="2"/>
</dbReference>
<dbReference type="EMBL" id="FQZY01000035">
    <property type="protein sequence ID" value="SHK21358.1"/>
    <property type="molecule type" value="Genomic_DNA"/>
</dbReference>
<keyword evidence="16" id="KW-1185">Reference proteome</keyword>
<dbReference type="GO" id="GO:0005886">
    <property type="term" value="C:plasma membrane"/>
    <property type="evidence" value="ECO:0007669"/>
    <property type="project" value="TreeGrafter"/>
</dbReference>
<name>A0A1M6QMG2_9FIRM</name>
<dbReference type="PANTHER" id="PTHR43047:SF72">
    <property type="entry name" value="OSMOSENSING HISTIDINE PROTEIN KINASE SLN1"/>
    <property type="match status" value="1"/>
</dbReference>
<keyword evidence="6" id="KW-0808">Transferase</keyword>
<dbReference type="FunFam" id="3.30.565.10:FF:000010">
    <property type="entry name" value="Sensor histidine kinase RcsC"/>
    <property type="match status" value="1"/>
</dbReference>
<dbReference type="GO" id="GO:0009927">
    <property type="term" value="F:histidine phosphotransfer kinase activity"/>
    <property type="evidence" value="ECO:0007669"/>
    <property type="project" value="TreeGrafter"/>
</dbReference>
<dbReference type="SMART" id="SM00448">
    <property type="entry name" value="REC"/>
    <property type="match status" value="2"/>
</dbReference>
<keyword evidence="8" id="KW-0902">Two-component regulatory system</keyword>
<evidence type="ECO:0000256" key="6">
    <source>
        <dbReference type="ARBA" id="ARBA00022679"/>
    </source>
</evidence>
<dbReference type="SMART" id="SM00387">
    <property type="entry name" value="HATPase_c"/>
    <property type="match status" value="1"/>
</dbReference>
<evidence type="ECO:0000256" key="7">
    <source>
        <dbReference type="ARBA" id="ARBA00022777"/>
    </source>
</evidence>
<dbReference type="CDD" id="cd17546">
    <property type="entry name" value="REC_hyHK_CKI1_RcsC-like"/>
    <property type="match status" value="1"/>
</dbReference>
<dbReference type="RefSeq" id="WP_073110881.1">
    <property type="nucleotide sequence ID" value="NZ_FQZY01000035.1"/>
</dbReference>
<evidence type="ECO:0000256" key="9">
    <source>
        <dbReference type="ARBA" id="ARBA00024867"/>
    </source>
</evidence>
<dbReference type="CDD" id="cd00082">
    <property type="entry name" value="HisKA"/>
    <property type="match status" value="1"/>
</dbReference>
<feature type="domain" description="PAS" evidence="14">
    <location>
        <begin position="396"/>
        <end position="455"/>
    </location>
</feature>
<evidence type="ECO:0000256" key="10">
    <source>
        <dbReference type="ARBA" id="ARBA00074306"/>
    </source>
</evidence>
<dbReference type="InterPro" id="IPR005467">
    <property type="entry name" value="His_kinase_dom"/>
</dbReference>
<protein>
    <recommendedName>
        <fullName evidence="10">Circadian input-output histidine kinase CikA</fullName>
        <ecNumber evidence="3">2.7.13.3</ecNumber>
    </recommendedName>
    <alternativeName>
        <fullName evidence="4">Stage 0 sporulation protein A homolog</fullName>
    </alternativeName>
</protein>
<sequence length="1445" mass="165177">MDTKLTMLIVDDIDANRAVMGAVFSNEYRILYAGNEKEAIDVIHRHTEEISVILLDIDIPVMDGIEVLKRIKESVDSAIPIIAVTADESCQLAALENGAADFVSKPADERVIQARVKNVLGCFALEKEQRLNEALQKSRMEAANLINNIPGGIAIYRWTDHLETLYFSDGVAALSGYTREEYAAYISEDASRIIYGKDRARVFAIASAAVKSGTTIDVAYRICRKGGGLVWINLNAILVQADEEGLLLHAVYQKSSKMTQLYANLVNESQSAIYVSDTGNYELLYINQKGLDLAGKERQNTIGKKCYEFLFDRTSPCEFCKIHLMHHDEFFCRDVRYPVNGGVYHLRGKLTDWNGIEAHVEYIEDVTQRRKTEQKNKELMDQLSSVIEHVPGGMCLYLADQDGIHPVVHNQAFYKIFGYSDESVKSVQKQTDYLNVHPEDLAELKSKLTDAIRTSTPVNHTYRIFNDCRKEYIWIYLNAMIIDQPDATKLCYVSYTDVTEERKVQQQLIQAKNDMQILMKKEEEALNSYRTLVNTVPGGIALYEINGDKIKTMFYSDGLCELSGHSREERERICRDDAMALTYEEDVPLLNETIKNALENQSNLELTYRINTKSGKPRWINLCCTYLSSKHGKPTFCAVFTDIDKMKCIEEAEKEQQLRYQVAIRSSGINVWEYDIQNDVLTVVSNSLRIKQNCFTIENYVHSTVENGYVREDSLPTFYSIFERLKKGEKEVSEDIWYKTTDEAGWWCERVIYTTVFDEKGIPAKAFGAGRDVTREKEAIKKFDEEMSYRSALQQTIIDSLKINLTQNTIVDGDSQFRVLTELIDSNDADFYFSKTVDYILGEKNKEKYRTTFNRRSLLSYFNRGDYSVSMEFTRVFDTSKVFWIKYNVHLMKNPETKDIYAFIVANDTTDENVMKSIMETISRTDYDFFVVVDGERDKAVDYTVNSGKKLFTENQAFQEQNEIIIRQAVCEEDVERVVEESRISNVLKNISNGKVHKFDFNMRDNDKKGEIRRKQLQLTLINKDRKVYLMTRIDVTSVYNEQMRHQKELEQALVSAKQANLAKSDFLARMSHDIRTPMNAIIGMTELAKDEDNPSKTAEYLSNIDSSSHFLLGLINDILDLSKIESGKIRLYEEPFTMKEFRQNIETVILPLIEAKHIDFSIKSSCDIRCILTDKLRFTQIFFNLLSNAVKFTPKGGKIEFFCEHIPDRDGKYGMRCTVRDNGIGISREFQKCLFEPFYQENRDTDFNQTGTGLGLAIVKNLVEAMGGSVSVHSTIGKGSEFVVDLYVSTAELDVKKEKSPGGFDMDLSGAHILLVEDNNLNIVVAKRLLERKGCIVEVVDNGREAVQQFLQKPPFSYDAILMDVRMPVMGGLEATKQIRDMTKADAKSIPIIAMTADAFVEDQDKTKKAGMNAHLSKPIDPKLLYRTLYSFIYEDKASKKENE</sequence>
<dbReference type="SUPFAM" id="SSF55874">
    <property type="entry name" value="ATPase domain of HSP90 chaperone/DNA topoisomerase II/histidine kinase"/>
    <property type="match status" value="1"/>
</dbReference>
<dbReference type="CDD" id="cd00130">
    <property type="entry name" value="PAS"/>
    <property type="match status" value="2"/>
</dbReference>
<organism evidence="15 16">
    <name type="scientific">Hespellia stercorisuis DSM 15480</name>
    <dbReference type="NCBI Taxonomy" id="1121950"/>
    <lineage>
        <taxon>Bacteria</taxon>
        <taxon>Bacillati</taxon>
        <taxon>Bacillota</taxon>
        <taxon>Clostridia</taxon>
        <taxon>Lachnospirales</taxon>
        <taxon>Lachnospiraceae</taxon>
        <taxon>Hespellia</taxon>
    </lineage>
</organism>
<dbReference type="InterPro" id="IPR003661">
    <property type="entry name" value="HisK_dim/P_dom"/>
</dbReference>
<dbReference type="InterPro" id="IPR011006">
    <property type="entry name" value="CheY-like_superfamily"/>
</dbReference>
<evidence type="ECO:0000256" key="8">
    <source>
        <dbReference type="ARBA" id="ARBA00023012"/>
    </source>
</evidence>
<feature type="domain" description="Histidine kinase" evidence="12">
    <location>
        <begin position="1070"/>
        <end position="1291"/>
    </location>
</feature>
<accession>A0A1M6QMG2</accession>
<dbReference type="PROSITE" id="PS50109">
    <property type="entry name" value="HIS_KIN"/>
    <property type="match status" value="1"/>
</dbReference>
<dbReference type="InterPro" id="IPR000014">
    <property type="entry name" value="PAS"/>
</dbReference>
<dbReference type="Pfam" id="PF00512">
    <property type="entry name" value="HisKA"/>
    <property type="match status" value="1"/>
</dbReference>
<reference evidence="15 16" key="1">
    <citation type="submission" date="2016-11" db="EMBL/GenBank/DDBJ databases">
        <authorList>
            <person name="Jaros S."/>
            <person name="Januszkiewicz K."/>
            <person name="Wedrychowicz H."/>
        </authorList>
    </citation>
    <scope>NUCLEOTIDE SEQUENCE [LARGE SCALE GENOMIC DNA]</scope>
    <source>
        <strain evidence="15 16">DSM 15480</strain>
    </source>
</reference>
<keyword evidence="5 11" id="KW-0597">Phosphoprotein</keyword>
<proteinExistence type="inferred from homology"/>
<dbReference type="Pfam" id="PF08447">
    <property type="entry name" value="PAS_3"/>
    <property type="match status" value="3"/>
</dbReference>
<dbReference type="STRING" id="1121950.SAMN02745243_02468"/>
<keyword evidence="7" id="KW-0418">Kinase</keyword>
<dbReference type="InterPro" id="IPR036890">
    <property type="entry name" value="HATPase_C_sf"/>
</dbReference>
<comment type="function">
    <text evidence="9">May play the central regulatory role in sporulation. It may be an element of the effector pathway responsible for the activation of sporulation genes in response to nutritional stress. Spo0A may act in concert with spo0H (a sigma factor) to control the expression of some genes that are critical to the sporulation process.</text>
</comment>
<comment type="similarity">
    <text evidence="2">In the N-terminal section; belongs to the phytochrome family.</text>
</comment>
<feature type="modified residue" description="4-aspartylphosphate" evidence="11">
    <location>
        <position position="1365"/>
    </location>
</feature>
<feature type="domain" description="PAS" evidence="14">
    <location>
        <begin position="525"/>
        <end position="601"/>
    </location>
</feature>
<dbReference type="InterPro" id="IPR003594">
    <property type="entry name" value="HATPase_dom"/>
</dbReference>
<comment type="catalytic activity">
    <reaction evidence="1">
        <text>ATP + protein L-histidine = ADP + protein N-phospho-L-histidine.</text>
        <dbReference type="EC" id="2.7.13.3"/>
    </reaction>
</comment>
<evidence type="ECO:0000259" key="12">
    <source>
        <dbReference type="PROSITE" id="PS50109"/>
    </source>
</evidence>
<dbReference type="OrthoDB" id="9790669at2"/>
<feature type="modified residue" description="4-aspartylphosphate" evidence="11">
    <location>
        <position position="56"/>
    </location>
</feature>
<dbReference type="PRINTS" id="PR00344">
    <property type="entry name" value="BCTRLSENSOR"/>
</dbReference>
<dbReference type="NCBIfam" id="TIGR00229">
    <property type="entry name" value="sensory_box"/>
    <property type="match status" value="2"/>
</dbReference>
<dbReference type="Pfam" id="PF13426">
    <property type="entry name" value="PAS_9"/>
    <property type="match status" value="1"/>
</dbReference>
<evidence type="ECO:0000256" key="5">
    <source>
        <dbReference type="ARBA" id="ARBA00022553"/>
    </source>
</evidence>
<dbReference type="InterPro" id="IPR035965">
    <property type="entry name" value="PAS-like_dom_sf"/>
</dbReference>
<dbReference type="PROSITE" id="PS50110">
    <property type="entry name" value="RESPONSE_REGULATORY"/>
    <property type="match status" value="2"/>
</dbReference>
<dbReference type="Proteomes" id="UP000184301">
    <property type="component" value="Unassembled WGS sequence"/>
</dbReference>
<evidence type="ECO:0000259" key="13">
    <source>
        <dbReference type="PROSITE" id="PS50110"/>
    </source>
</evidence>
<dbReference type="Pfam" id="PF00072">
    <property type="entry name" value="Response_reg"/>
    <property type="match status" value="2"/>
</dbReference>
<evidence type="ECO:0000256" key="3">
    <source>
        <dbReference type="ARBA" id="ARBA00012438"/>
    </source>
</evidence>
<feature type="domain" description="Response regulatory" evidence="13">
    <location>
        <begin position="6"/>
        <end position="120"/>
    </location>
</feature>
<evidence type="ECO:0000256" key="2">
    <source>
        <dbReference type="ARBA" id="ARBA00006402"/>
    </source>
</evidence>
<dbReference type="CDD" id="cd16922">
    <property type="entry name" value="HATPase_EvgS-ArcB-TorS-like"/>
    <property type="match status" value="1"/>
</dbReference>
<dbReference type="GO" id="GO:0000155">
    <property type="term" value="F:phosphorelay sensor kinase activity"/>
    <property type="evidence" value="ECO:0007669"/>
    <property type="project" value="InterPro"/>
</dbReference>
<dbReference type="SMART" id="SM00388">
    <property type="entry name" value="HisKA"/>
    <property type="match status" value="1"/>
</dbReference>
<dbReference type="SUPFAM" id="SSF55785">
    <property type="entry name" value="PYP-like sensor domain (PAS domain)"/>
    <property type="match status" value="5"/>
</dbReference>
<dbReference type="Gene3D" id="3.30.450.20">
    <property type="entry name" value="PAS domain"/>
    <property type="match status" value="5"/>
</dbReference>
<dbReference type="InterPro" id="IPR004358">
    <property type="entry name" value="Sig_transdc_His_kin-like_C"/>
</dbReference>
<dbReference type="InterPro" id="IPR001789">
    <property type="entry name" value="Sig_transdc_resp-reg_receiver"/>
</dbReference>
<feature type="domain" description="PAS" evidence="14">
    <location>
        <begin position="258"/>
        <end position="316"/>
    </location>
</feature>
<evidence type="ECO:0000256" key="11">
    <source>
        <dbReference type="PROSITE-ProRule" id="PRU00169"/>
    </source>
</evidence>
<evidence type="ECO:0000259" key="14">
    <source>
        <dbReference type="PROSITE" id="PS50112"/>
    </source>
</evidence>
<feature type="domain" description="Response regulatory" evidence="13">
    <location>
        <begin position="1313"/>
        <end position="1434"/>
    </location>
</feature>
<evidence type="ECO:0000256" key="1">
    <source>
        <dbReference type="ARBA" id="ARBA00000085"/>
    </source>
</evidence>
<dbReference type="PANTHER" id="PTHR43047">
    <property type="entry name" value="TWO-COMPONENT HISTIDINE PROTEIN KINASE"/>
    <property type="match status" value="1"/>
</dbReference>
<gene>
    <name evidence="15" type="ORF">SAMN02745243_02468</name>
</gene>
<dbReference type="EC" id="2.7.13.3" evidence="3"/>
<evidence type="ECO:0000256" key="4">
    <source>
        <dbReference type="ARBA" id="ARBA00018672"/>
    </source>
</evidence>
<dbReference type="SUPFAM" id="SSF47384">
    <property type="entry name" value="Homodimeric domain of signal transducing histidine kinase"/>
    <property type="match status" value="1"/>
</dbReference>
<dbReference type="InterPro" id="IPR013655">
    <property type="entry name" value="PAS_fold_3"/>
</dbReference>
<evidence type="ECO:0000313" key="16">
    <source>
        <dbReference type="Proteomes" id="UP000184301"/>
    </source>
</evidence>